<gene>
    <name evidence="2" type="ORF">H8705_12695</name>
</gene>
<dbReference type="SUPFAM" id="SSF82171">
    <property type="entry name" value="DPP6 N-terminal domain-like"/>
    <property type="match status" value="1"/>
</dbReference>
<keyword evidence="3" id="KW-1185">Reference proteome</keyword>
<name>A0A926IIQ4_9FIRM</name>
<evidence type="ECO:0000256" key="1">
    <source>
        <dbReference type="SAM" id="SignalP"/>
    </source>
</evidence>
<dbReference type="PROSITE" id="PS51257">
    <property type="entry name" value="PROKAR_LIPOPROTEIN"/>
    <property type="match status" value="1"/>
</dbReference>
<dbReference type="EMBL" id="JACRTD010000011">
    <property type="protein sequence ID" value="MBC8586440.1"/>
    <property type="molecule type" value="Genomic_DNA"/>
</dbReference>
<protein>
    <recommendedName>
        <fullName evidence="4">WG repeat-containing protein</fullName>
    </recommendedName>
</protein>
<evidence type="ECO:0008006" key="4">
    <source>
        <dbReference type="Google" id="ProtNLM"/>
    </source>
</evidence>
<sequence length="595" mass="67345">MKKVTALILALLFIVCGCTQPEISPASSSQEPEEPPMQVRQASKEQLSQIWDGYILPGIANIFNHDFEVPEELDPRELVIYCWRLYGLSQQADSLERVEERRPGDSQDDQMQSWIVVPAQMMTQWIERYFDLEQTDFSFLKEETGNFSYSEDKNAILVREGYPAASDEKYPLGERNLWGLELTEALYFSDNIVTATLVSYDTYENMLVSSKQTITFGQRENGELYFLSCSSESINNHQAVITGKYSAYTADFGEQLETLSGFKMIGETQDSVYLYDSQINNINWGEEKLLTIYQLSNATFRLQSKVEIPMQWSENALFSGVSMRDGSIFVRAPFAVYEVSEDLSLVREVELPECIYEKATGATGDNLGFYGYDMLPDYSKFVYGDKGGLFLYDLETDAQTELIRNKFQETPMGKSVAVRSFPRFVKDDTQVISSVAGYESGAGWSVIELATGNSLADIPLYHVSPFDVYYDDGLAMIGTFIDNNKWPENGYYDFDTGEITLIEFESENTFSIRRTSEVGYDGQGYSAFLLPDEREDGYGWKLGVLDHDTCEVKENILTIQNAQAQVIGVLADGRVMVYYRVNSAEQGLLVTPPPR</sequence>
<keyword evidence="1" id="KW-0732">Signal</keyword>
<evidence type="ECO:0000313" key="2">
    <source>
        <dbReference type="EMBL" id="MBC8586440.1"/>
    </source>
</evidence>
<evidence type="ECO:0000313" key="3">
    <source>
        <dbReference type="Proteomes" id="UP000623678"/>
    </source>
</evidence>
<dbReference type="Proteomes" id="UP000623678">
    <property type="component" value="Unassembled WGS sequence"/>
</dbReference>
<comment type="caution">
    <text evidence="2">The sequence shown here is derived from an EMBL/GenBank/DDBJ whole genome shotgun (WGS) entry which is preliminary data.</text>
</comment>
<reference evidence="2" key="1">
    <citation type="submission" date="2020-08" db="EMBL/GenBank/DDBJ databases">
        <title>Genome public.</title>
        <authorList>
            <person name="Liu C."/>
            <person name="Sun Q."/>
        </authorList>
    </citation>
    <scope>NUCLEOTIDE SEQUENCE</scope>
    <source>
        <strain evidence="2">NSJ-64</strain>
    </source>
</reference>
<dbReference type="RefSeq" id="WP_262396159.1">
    <property type="nucleotide sequence ID" value="NZ_JACRTD010000011.1"/>
</dbReference>
<feature type="chain" id="PRO_5038779239" description="WG repeat-containing protein" evidence="1">
    <location>
        <begin position="22"/>
        <end position="595"/>
    </location>
</feature>
<organism evidence="2 3">
    <name type="scientific">Youxingia wuxianensis</name>
    <dbReference type="NCBI Taxonomy" id="2763678"/>
    <lineage>
        <taxon>Bacteria</taxon>
        <taxon>Bacillati</taxon>
        <taxon>Bacillota</taxon>
        <taxon>Clostridia</taxon>
        <taxon>Eubacteriales</taxon>
        <taxon>Oscillospiraceae</taxon>
        <taxon>Youxingia</taxon>
    </lineage>
</organism>
<dbReference type="AlphaFoldDB" id="A0A926IIQ4"/>
<feature type="signal peptide" evidence="1">
    <location>
        <begin position="1"/>
        <end position="21"/>
    </location>
</feature>
<proteinExistence type="predicted"/>
<accession>A0A926IIQ4</accession>